<evidence type="ECO:0000313" key="1">
    <source>
        <dbReference type="EMBL" id="QDU83767.1"/>
    </source>
</evidence>
<reference evidence="1 2" key="1">
    <citation type="submission" date="2019-02" db="EMBL/GenBank/DDBJ databases">
        <title>Deep-cultivation of Planctomycetes and their phenomic and genomic characterization uncovers novel biology.</title>
        <authorList>
            <person name="Wiegand S."/>
            <person name="Jogler M."/>
            <person name="Boedeker C."/>
            <person name="Pinto D."/>
            <person name="Vollmers J."/>
            <person name="Rivas-Marin E."/>
            <person name="Kohn T."/>
            <person name="Peeters S.H."/>
            <person name="Heuer A."/>
            <person name="Rast P."/>
            <person name="Oberbeckmann S."/>
            <person name="Bunk B."/>
            <person name="Jeske O."/>
            <person name="Meyerdierks A."/>
            <person name="Storesund J.E."/>
            <person name="Kallscheuer N."/>
            <person name="Luecker S."/>
            <person name="Lage O.M."/>
            <person name="Pohl T."/>
            <person name="Merkel B.J."/>
            <person name="Hornburger P."/>
            <person name="Mueller R.-W."/>
            <person name="Bruemmer F."/>
            <person name="Labrenz M."/>
            <person name="Spormann A.M."/>
            <person name="Op den Camp H."/>
            <person name="Overmann J."/>
            <person name="Amann R."/>
            <person name="Jetten M.S.M."/>
            <person name="Mascher T."/>
            <person name="Medema M.H."/>
            <person name="Devos D.P."/>
            <person name="Kaster A.-K."/>
            <person name="Ovreas L."/>
            <person name="Rohde M."/>
            <person name="Galperin M.Y."/>
            <person name="Jogler C."/>
        </authorList>
    </citation>
    <scope>NUCLEOTIDE SEQUENCE [LARGE SCALE GENOMIC DNA]</scope>
    <source>
        <strain evidence="1 2">Pla163</strain>
    </source>
</reference>
<gene>
    <name evidence="1" type="ORF">Pla163_08680</name>
</gene>
<dbReference type="Proteomes" id="UP000319342">
    <property type="component" value="Chromosome"/>
</dbReference>
<name>A0A518CX11_9BACT</name>
<evidence type="ECO:0000313" key="2">
    <source>
        <dbReference type="Proteomes" id="UP000319342"/>
    </source>
</evidence>
<organism evidence="1 2">
    <name type="scientific">Rohdeia mirabilis</name>
    <dbReference type="NCBI Taxonomy" id="2528008"/>
    <lineage>
        <taxon>Bacteria</taxon>
        <taxon>Pseudomonadati</taxon>
        <taxon>Planctomycetota</taxon>
        <taxon>Planctomycetia</taxon>
        <taxon>Planctomycetia incertae sedis</taxon>
        <taxon>Rohdeia</taxon>
    </lineage>
</organism>
<protein>
    <submittedName>
        <fullName evidence="1">Uncharacterized protein</fullName>
    </submittedName>
</protein>
<dbReference type="EMBL" id="CP036290">
    <property type="protein sequence ID" value="QDU83767.1"/>
    <property type="molecule type" value="Genomic_DNA"/>
</dbReference>
<dbReference type="AlphaFoldDB" id="A0A518CX11"/>
<accession>A0A518CX11</accession>
<dbReference type="RefSeq" id="WP_145184052.1">
    <property type="nucleotide sequence ID" value="NZ_CP036290.1"/>
</dbReference>
<proteinExistence type="predicted"/>
<keyword evidence="2" id="KW-1185">Reference proteome</keyword>
<dbReference type="OrthoDB" id="6293663at2"/>
<sequence>MSDLDGPMQCPRCTTPLDYVGTKRFHEGTRWGVLGELGELFTNREHFDVYVCPRCGRVELFVDGIGEEFRPH</sequence>